<proteinExistence type="predicted"/>
<comment type="caution">
    <text evidence="1">The sequence shown here is derived from an EMBL/GenBank/DDBJ whole genome shotgun (WGS) entry which is preliminary data.</text>
</comment>
<gene>
    <name evidence="1" type="ORF">PFISCL1PPCAC_9683</name>
</gene>
<evidence type="ECO:0000313" key="2">
    <source>
        <dbReference type="Proteomes" id="UP001432322"/>
    </source>
</evidence>
<organism evidence="1 2">
    <name type="scientific">Pristionchus fissidentatus</name>
    <dbReference type="NCBI Taxonomy" id="1538716"/>
    <lineage>
        <taxon>Eukaryota</taxon>
        <taxon>Metazoa</taxon>
        <taxon>Ecdysozoa</taxon>
        <taxon>Nematoda</taxon>
        <taxon>Chromadorea</taxon>
        <taxon>Rhabditida</taxon>
        <taxon>Rhabditina</taxon>
        <taxon>Diplogasteromorpha</taxon>
        <taxon>Diplogasteroidea</taxon>
        <taxon>Neodiplogasteridae</taxon>
        <taxon>Pristionchus</taxon>
    </lineage>
</organism>
<keyword evidence="2" id="KW-1185">Reference proteome</keyword>
<feature type="non-terminal residue" evidence="1">
    <location>
        <position position="1"/>
    </location>
</feature>
<evidence type="ECO:0000313" key="1">
    <source>
        <dbReference type="EMBL" id="GMT18386.1"/>
    </source>
</evidence>
<dbReference type="Proteomes" id="UP001432322">
    <property type="component" value="Unassembled WGS sequence"/>
</dbReference>
<dbReference type="EMBL" id="BTSY01000003">
    <property type="protein sequence ID" value="GMT18386.1"/>
    <property type="molecule type" value="Genomic_DNA"/>
</dbReference>
<reference evidence="1" key="1">
    <citation type="submission" date="2023-10" db="EMBL/GenBank/DDBJ databases">
        <title>Genome assembly of Pristionchus species.</title>
        <authorList>
            <person name="Yoshida K."/>
            <person name="Sommer R.J."/>
        </authorList>
    </citation>
    <scope>NUCLEOTIDE SEQUENCE</scope>
    <source>
        <strain evidence="1">RS5133</strain>
    </source>
</reference>
<feature type="non-terminal residue" evidence="1">
    <location>
        <position position="75"/>
    </location>
</feature>
<protein>
    <submittedName>
        <fullName evidence="1">Uncharacterized protein</fullName>
    </submittedName>
</protein>
<name>A0AAV5VG93_9BILA</name>
<accession>A0AAV5VG93</accession>
<dbReference type="AlphaFoldDB" id="A0AAV5VG93"/>
<sequence>IHKIIGYHKASILKLRSTSRTLQYRADEYVKIRSELPSIEEISIERVANRLEIYIDTREDYVNFFNFRNLRIRMR</sequence>